<keyword evidence="8 12" id="KW-0175">Coiled coil</keyword>
<feature type="coiled-coil region" evidence="12">
    <location>
        <begin position="871"/>
        <end position="905"/>
    </location>
</feature>
<evidence type="ECO:0000256" key="7">
    <source>
        <dbReference type="ARBA" id="ARBA00022840"/>
    </source>
</evidence>
<dbReference type="Pfam" id="PF02463">
    <property type="entry name" value="SMC_N"/>
    <property type="match status" value="1"/>
</dbReference>
<feature type="domain" description="RecF/RecN/SMC N-terminal" evidence="14">
    <location>
        <begin position="38"/>
        <end position="1038"/>
    </location>
</feature>
<name>A0A6J2XRT7_SITOR</name>
<dbReference type="GO" id="GO:0005524">
    <property type="term" value="F:ATP binding"/>
    <property type="evidence" value="ECO:0007669"/>
    <property type="project" value="UniProtKB-KW"/>
</dbReference>
<evidence type="ECO:0000256" key="11">
    <source>
        <dbReference type="ARBA" id="ARBA00023242"/>
    </source>
</evidence>
<keyword evidence="15" id="KW-1185">Reference proteome</keyword>
<dbReference type="RefSeq" id="XP_030753344.1">
    <property type="nucleotide sequence ID" value="XM_030897484.1"/>
</dbReference>
<dbReference type="PANTHER" id="PTHR19306">
    <property type="entry name" value="STRUCTURAL MAINTENANCE OF CHROMOSOMES 5,6 SMC5, SMC6"/>
    <property type="match status" value="1"/>
</dbReference>
<evidence type="ECO:0000256" key="5">
    <source>
        <dbReference type="ARBA" id="ARBA00022741"/>
    </source>
</evidence>
<evidence type="ECO:0000256" key="10">
    <source>
        <dbReference type="ARBA" id="ARBA00023204"/>
    </source>
</evidence>
<dbReference type="GO" id="GO:0003684">
    <property type="term" value="F:damaged DNA binding"/>
    <property type="evidence" value="ECO:0007669"/>
    <property type="project" value="TreeGrafter"/>
</dbReference>
<dbReference type="AlphaFoldDB" id="A0A6J2XRT7"/>
<comment type="similarity">
    <text evidence="3">Belongs to the SMC family. SMC6 subfamily.</text>
</comment>
<evidence type="ECO:0000256" key="3">
    <source>
        <dbReference type="ARBA" id="ARBA00006793"/>
    </source>
</evidence>
<dbReference type="InParanoid" id="A0A6J2XRT7"/>
<dbReference type="CTD" id="79677"/>
<dbReference type="GeneID" id="115880301"/>
<dbReference type="GO" id="GO:0000724">
    <property type="term" value="P:double-strand break repair via homologous recombination"/>
    <property type="evidence" value="ECO:0007669"/>
    <property type="project" value="TreeGrafter"/>
</dbReference>
<accession>A0A6J2XRT7</accession>
<keyword evidence="6" id="KW-0227">DNA damage</keyword>
<reference evidence="16" key="1">
    <citation type="submission" date="2025-08" db="UniProtKB">
        <authorList>
            <consortium name="RefSeq"/>
        </authorList>
    </citation>
    <scope>IDENTIFICATION</scope>
    <source>
        <tissue evidence="16">Gonads</tissue>
    </source>
</reference>
<protein>
    <submittedName>
        <fullName evidence="16">Structural maintenance of chromosomes protein 6</fullName>
    </submittedName>
</protein>
<feature type="coiled-coil region" evidence="12">
    <location>
        <begin position="222"/>
        <end position="403"/>
    </location>
</feature>
<dbReference type="Proteomes" id="UP000504635">
    <property type="component" value="Unplaced"/>
</dbReference>
<dbReference type="KEGG" id="soy:115880301"/>
<feature type="coiled-coil region" evidence="12">
    <location>
        <begin position="743"/>
        <end position="784"/>
    </location>
</feature>
<dbReference type="InterPro" id="IPR027417">
    <property type="entry name" value="P-loop_NTPase"/>
</dbReference>
<keyword evidence="9" id="KW-0233">DNA recombination</keyword>
<evidence type="ECO:0000256" key="2">
    <source>
        <dbReference type="ARBA" id="ARBA00004286"/>
    </source>
</evidence>
<evidence type="ECO:0000256" key="9">
    <source>
        <dbReference type="ARBA" id="ARBA00023172"/>
    </source>
</evidence>
<feature type="coiled-coil region" evidence="12">
    <location>
        <begin position="666"/>
        <end position="700"/>
    </location>
</feature>
<evidence type="ECO:0000313" key="15">
    <source>
        <dbReference type="Proteomes" id="UP000504635"/>
    </source>
</evidence>
<evidence type="ECO:0000256" key="12">
    <source>
        <dbReference type="SAM" id="Coils"/>
    </source>
</evidence>
<dbReference type="OrthoDB" id="10072614at2759"/>
<dbReference type="GO" id="GO:0003697">
    <property type="term" value="F:single-stranded DNA binding"/>
    <property type="evidence" value="ECO:0007669"/>
    <property type="project" value="TreeGrafter"/>
</dbReference>
<dbReference type="Gene3D" id="3.40.50.300">
    <property type="entry name" value="P-loop containing nucleotide triphosphate hydrolases"/>
    <property type="match status" value="2"/>
</dbReference>
<keyword evidence="4" id="KW-0158">Chromosome</keyword>
<evidence type="ECO:0000256" key="13">
    <source>
        <dbReference type="SAM" id="MobiDB-lite"/>
    </source>
</evidence>
<dbReference type="GO" id="GO:0030915">
    <property type="term" value="C:Smc5-Smc6 complex"/>
    <property type="evidence" value="ECO:0007669"/>
    <property type="project" value="TreeGrafter"/>
</dbReference>
<sequence length="1062" mass="122723">MSRKRKPLSNISLEEASKKSKKDDDDQDSYSRRAGTVNHMTLKNFMCHSLLEVDFRSNNVSFVIGRNGSGKSAILTALIVGLGGKANLTSRGTNVKGFIKAGKASCSVEIELCNEGPMAYKPKVYGKSIKIIRNLTPTSSTYRIKSASGETISNLAKEIQNITTSLNIQVDNPVCVLTQDTSRNFLSSNDPKNKFSLFMRATKLEMLESEFKIISNNRNNSIKALKDKKNNFSNLADELNRLKRKIDGHQSIVNLKEQKIMLQTEMLWAEVRDAEEELAQDQEKVNKIVKKMEDFKKTTQNKKQDIQSYEENVREYNQQHEQLRNQLDLHRRTENDNKTRMEQFQNAYNRKRQEKQNVSIEIDSRNKDVQTLQKEISEANDNMTKVEQQKQQRMKELQDMQGKLSGFDKHLETARNDLFHIKSDLARKKEDELSLKGEVEQFNHKIASEKGSLEALRKGSGNVLMLYGKSMPRVLQLIEQNKARFKQVPKGPLGAYIKLKDEKWAVAVEGYLGQAMLRAFTVDNQQDSKLLRQIFSTCMEAGERQPTIITSRFIHKKHDVRKNLVKAPSDCAVLYSVLAIEDPIVSNCIVDQMSVENILLVEDNRRAIELLSQRERVPRNCAQAVTIGGDRYYPDPHYKTYASTYKRARFLQVDTEEHAQLIEENITNMTNKRQVMCNQLKALQKEMQGQYQQQQELEEKIRKVNLAKSRISTRYEDLNNELDPEAHDVTNLETVLQEVNTIITTKSAELESINEELKEIKQEIVEAKELLLRSKNDCKSLEERTCSLLEKIEEHNAKIRQMTVDKDYDQRKLQDYQRKVNEGQEIVNGKEKNARKKAIDASKLGERPAELRTVPEIFKEVQEISKTIARIETEADNIDQVASRYKELHEKYNTVSNVMRALEKNLDILGHSVEQRHKHYKLTENFFITFMKHSFKKILEFRQFKGTIDIDMEGRKLELVVIPQQGSQGQGTTSNLSGGERSFSTVAFLYALWQCMDFPFYFLDEFDVYMDKLNRTKVIDILMHHARSKPDLQFVFLTPQDISFVTREAAILRLQDPERYTQ</sequence>
<feature type="region of interest" description="Disordered" evidence="13">
    <location>
        <begin position="1"/>
        <end position="32"/>
    </location>
</feature>
<evidence type="ECO:0000256" key="6">
    <source>
        <dbReference type="ARBA" id="ARBA00022763"/>
    </source>
</evidence>
<evidence type="ECO:0000259" key="14">
    <source>
        <dbReference type="Pfam" id="PF02463"/>
    </source>
</evidence>
<feature type="compositionally biased region" description="Basic and acidic residues" evidence="13">
    <location>
        <begin position="15"/>
        <end position="24"/>
    </location>
</feature>
<keyword evidence="5" id="KW-0547">Nucleotide-binding</keyword>
<dbReference type="GO" id="GO:0035861">
    <property type="term" value="C:site of double-strand break"/>
    <property type="evidence" value="ECO:0007669"/>
    <property type="project" value="TreeGrafter"/>
</dbReference>
<evidence type="ECO:0000313" key="16">
    <source>
        <dbReference type="RefSeq" id="XP_030753344.1"/>
    </source>
</evidence>
<evidence type="ECO:0000256" key="1">
    <source>
        <dbReference type="ARBA" id="ARBA00004123"/>
    </source>
</evidence>
<organism evidence="15 16">
    <name type="scientific">Sitophilus oryzae</name>
    <name type="common">Rice weevil</name>
    <name type="synonym">Curculio oryzae</name>
    <dbReference type="NCBI Taxonomy" id="7048"/>
    <lineage>
        <taxon>Eukaryota</taxon>
        <taxon>Metazoa</taxon>
        <taxon>Ecdysozoa</taxon>
        <taxon>Arthropoda</taxon>
        <taxon>Hexapoda</taxon>
        <taxon>Insecta</taxon>
        <taxon>Pterygota</taxon>
        <taxon>Neoptera</taxon>
        <taxon>Endopterygota</taxon>
        <taxon>Coleoptera</taxon>
        <taxon>Polyphaga</taxon>
        <taxon>Cucujiformia</taxon>
        <taxon>Curculionidae</taxon>
        <taxon>Dryophthorinae</taxon>
        <taxon>Sitophilus</taxon>
    </lineage>
</organism>
<keyword evidence="11" id="KW-0539">Nucleus</keyword>
<evidence type="ECO:0000256" key="4">
    <source>
        <dbReference type="ARBA" id="ARBA00022454"/>
    </source>
</evidence>
<keyword evidence="7" id="KW-0067">ATP-binding</keyword>
<gene>
    <name evidence="16" type="primary">LOC115880301</name>
</gene>
<dbReference type="GO" id="GO:0005634">
    <property type="term" value="C:nucleus"/>
    <property type="evidence" value="ECO:0007669"/>
    <property type="project" value="UniProtKB-SubCell"/>
</dbReference>
<dbReference type="InterPro" id="IPR003395">
    <property type="entry name" value="RecF/RecN/SMC_N"/>
</dbReference>
<comment type="subcellular location">
    <subcellularLocation>
        <location evidence="2">Chromosome</location>
    </subcellularLocation>
    <subcellularLocation>
        <location evidence="1">Nucleus</location>
    </subcellularLocation>
</comment>
<dbReference type="PANTHER" id="PTHR19306:SF6">
    <property type="entry name" value="STRUCTURAL MAINTENANCE OF CHROMOSOMES PROTEIN 6"/>
    <property type="match status" value="1"/>
</dbReference>
<evidence type="ECO:0000256" key="8">
    <source>
        <dbReference type="ARBA" id="ARBA00023054"/>
    </source>
</evidence>
<dbReference type="Gene3D" id="1.10.287.1490">
    <property type="match status" value="1"/>
</dbReference>
<dbReference type="SUPFAM" id="SSF52540">
    <property type="entry name" value="P-loop containing nucleoside triphosphate hydrolases"/>
    <property type="match status" value="2"/>
</dbReference>
<proteinExistence type="inferred from homology"/>
<dbReference type="FunCoup" id="A0A6J2XRT7">
    <property type="interactions" value="1463"/>
</dbReference>
<keyword evidence="10" id="KW-0234">DNA repair</keyword>